<evidence type="ECO:0000256" key="3">
    <source>
        <dbReference type="ARBA" id="ARBA00022448"/>
    </source>
</evidence>
<dbReference type="Gene3D" id="3.90.76.10">
    <property type="entry name" value="Dipeptide-binding Protein, Domain 1"/>
    <property type="match status" value="1"/>
</dbReference>
<dbReference type="PROSITE" id="PS51257">
    <property type="entry name" value="PROKAR_LIPOPROTEIN"/>
    <property type="match status" value="1"/>
</dbReference>
<evidence type="ECO:0000256" key="5">
    <source>
        <dbReference type="ARBA" id="ARBA00022856"/>
    </source>
</evidence>
<dbReference type="Pfam" id="PF00496">
    <property type="entry name" value="SBP_bac_5"/>
    <property type="match status" value="1"/>
</dbReference>
<dbReference type="GO" id="GO:0030288">
    <property type="term" value="C:outer membrane-bounded periplasmic space"/>
    <property type="evidence" value="ECO:0007669"/>
    <property type="project" value="UniProtKB-ARBA"/>
</dbReference>
<evidence type="ECO:0000313" key="9">
    <source>
        <dbReference type="Proteomes" id="UP000571128"/>
    </source>
</evidence>
<dbReference type="RefSeq" id="WP_007548706.1">
    <property type="nucleotide sequence ID" value="NZ_JAARPY010000011.1"/>
</dbReference>
<dbReference type="InterPro" id="IPR039424">
    <property type="entry name" value="SBP_5"/>
</dbReference>
<evidence type="ECO:0000256" key="6">
    <source>
        <dbReference type="SAM" id="SignalP"/>
    </source>
</evidence>
<dbReference type="GO" id="GO:0043190">
    <property type="term" value="C:ATP-binding cassette (ABC) transporter complex"/>
    <property type="evidence" value="ECO:0007669"/>
    <property type="project" value="InterPro"/>
</dbReference>
<keyword evidence="5" id="KW-0653">Protein transport</keyword>
<dbReference type="Proteomes" id="UP000571128">
    <property type="component" value="Unassembled WGS sequence"/>
</dbReference>
<dbReference type="Gene3D" id="3.40.190.10">
    <property type="entry name" value="Periplasmic binding protein-like II"/>
    <property type="match status" value="1"/>
</dbReference>
<comment type="similarity">
    <text evidence="2">Belongs to the bacterial solute-binding protein 5 family.</text>
</comment>
<dbReference type="AlphaFoldDB" id="A0A841YGI1"/>
<evidence type="ECO:0000313" key="8">
    <source>
        <dbReference type="EMBL" id="MBC1399330.1"/>
    </source>
</evidence>
<dbReference type="GO" id="GO:1904680">
    <property type="term" value="F:peptide transmembrane transporter activity"/>
    <property type="evidence" value="ECO:0007669"/>
    <property type="project" value="TreeGrafter"/>
</dbReference>
<dbReference type="InterPro" id="IPR030678">
    <property type="entry name" value="Peptide/Ni-bd"/>
</dbReference>
<reference evidence="8 9" key="1">
    <citation type="submission" date="2020-03" db="EMBL/GenBank/DDBJ databases">
        <title>Soil Listeria distribution.</title>
        <authorList>
            <person name="Liao J."/>
            <person name="Wiedmann M."/>
        </authorList>
    </citation>
    <scope>NUCLEOTIDE SEQUENCE [LARGE SCALE GENOMIC DNA]</scope>
    <source>
        <strain evidence="8 9">FSL L7-1645</strain>
    </source>
</reference>
<dbReference type="Gene3D" id="3.10.105.10">
    <property type="entry name" value="Dipeptide-binding Protein, Domain 3"/>
    <property type="match status" value="1"/>
</dbReference>
<feature type="domain" description="Solute-binding protein family 5" evidence="7">
    <location>
        <begin position="84"/>
        <end position="473"/>
    </location>
</feature>
<dbReference type="PIRSF" id="PIRSF002741">
    <property type="entry name" value="MppA"/>
    <property type="match status" value="1"/>
</dbReference>
<comment type="caution">
    <text evidence="8">The sequence shown here is derived from an EMBL/GenBank/DDBJ whole genome shotgun (WGS) entry which is preliminary data.</text>
</comment>
<sequence length="553" mass="62326">MKKKYWLLTAIVALISVVLMACGGGNKDEVKTSDTSSSGKKEVNLMESAEIPSMDSTKGTDGVSFTAQNQVFEGLYYLDKDDKTQPGVAAGDPEMNEDQTVYTIKLRDDAKWSDGSQVTAQDFVYAWQKMVNPATGAEYAVIFDGIVKNATDIISGKKKPEDLGVKALDDTTLEITLEQPVPYFHSLLTFQPFYPQKEEYVKKQGDNYAKDSEHMIYNGAFVMKDWNNTSKTWKFEKNDKYWNKKDIKVDKINVQVVKEPGAAVNLYNTGKLDRATLTGDYAKQKSSDPDYQTDLEAFVYYLKFNQILDGKDTLFKNANARKAFALVLNKEQLVDTVLGNGSKAINGFVPGEFTFNPETDEDFRKESGSLQKTDQKAAKEYWAKAKEELGIDKITIELLADDQDFNKKSSEFIQNALQSNLDGVTIKIKTVPYKSRLQLDENKDYTLQLTRWGPDYQDPITFLNIQTTNNNYNRANYSNKEYDALLAKASGELATKPEERWNTMIQAEKVLLDDAGIAPLYQSGTAVLQKPNVTGVVHHLFGAPYSYKWIEKK</sequence>
<protein>
    <submittedName>
        <fullName evidence="8">Peptide ABC transporter substrate-binding protein</fullName>
    </submittedName>
</protein>
<accession>A0A841YGI1</accession>
<feature type="signal peptide" evidence="6">
    <location>
        <begin position="1"/>
        <end position="21"/>
    </location>
</feature>
<proteinExistence type="inferred from homology"/>
<evidence type="ECO:0000256" key="1">
    <source>
        <dbReference type="ARBA" id="ARBA00004193"/>
    </source>
</evidence>
<dbReference type="EMBL" id="JAARPY010000011">
    <property type="protein sequence ID" value="MBC1399330.1"/>
    <property type="molecule type" value="Genomic_DNA"/>
</dbReference>
<dbReference type="PROSITE" id="PS01040">
    <property type="entry name" value="SBP_BACTERIAL_5"/>
    <property type="match status" value="1"/>
</dbReference>
<evidence type="ECO:0000256" key="2">
    <source>
        <dbReference type="ARBA" id="ARBA00005695"/>
    </source>
</evidence>
<evidence type="ECO:0000259" key="7">
    <source>
        <dbReference type="Pfam" id="PF00496"/>
    </source>
</evidence>
<gene>
    <name evidence="8" type="ORF">HB844_10655</name>
</gene>
<dbReference type="GO" id="GO:0015833">
    <property type="term" value="P:peptide transport"/>
    <property type="evidence" value="ECO:0007669"/>
    <property type="project" value="UniProtKB-KW"/>
</dbReference>
<keyword evidence="5" id="KW-0571">Peptide transport</keyword>
<name>A0A841YGI1_9LIST</name>
<keyword evidence="4 6" id="KW-0732">Signal</keyword>
<comment type="subcellular location">
    <subcellularLocation>
        <location evidence="1">Cell membrane</location>
        <topology evidence="1">Lipid-anchor</topology>
    </subcellularLocation>
</comment>
<dbReference type="PANTHER" id="PTHR30290">
    <property type="entry name" value="PERIPLASMIC BINDING COMPONENT OF ABC TRANSPORTER"/>
    <property type="match status" value="1"/>
</dbReference>
<dbReference type="CDD" id="cd08504">
    <property type="entry name" value="PBP2_OppA"/>
    <property type="match status" value="1"/>
</dbReference>
<dbReference type="InterPro" id="IPR000914">
    <property type="entry name" value="SBP_5_dom"/>
</dbReference>
<dbReference type="FunFam" id="3.90.76.10:FF:000001">
    <property type="entry name" value="Oligopeptide ABC transporter substrate-binding protein"/>
    <property type="match status" value="1"/>
</dbReference>
<organism evidence="8 9">
    <name type="scientific">Listeria fleischmannii</name>
    <dbReference type="NCBI Taxonomy" id="1069827"/>
    <lineage>
        <taxon>Bacteria</taxon>
        <taxon>Bacillati</taxon>
        <taxon>Bacillota</taxon>
        <taxon>Bacilli</taxon>
        <taxon>Bacillales</taxon>
        <taxon>Listeriaceae</taxon>
        <taxon>Listeria</taxon>
    </lineage>
</organism>
<dbReference type="InterPro" id="IPR023765">
    <property type="entry name" value="SBP_5_CS"/>
</dbReference>
<evidence type="ECO:0000256" key="4">
    <source>
        <dbReference type="ARBA" id="ARBA00022729"/>
    </source>
</evidence>
<dbReference type="SUPFAM" id="SSF53850">
    <property type="entry name" value="Periplasmic binding protein-like II"/>
    <property type="match status" value="1"/>
</dbReference>
<dbReference type="FunFam" id="3.10.105.10:FF:000001">
    <property type="entry name" value="Oligopeptide ABC transporter, oligopeptide-binding protein"/>
    <property type="match status" value="1"/>
</dbReference>
<dbReference type="PANTHER" id="PTHR30290:SF10">
    <property type="entry name" value="PERIPLASMIC OLIGOPEPTIDE-BINDING PROTEIN-RELATED"/>
    <property type="match status" value="1"/>
</dbReference>
<keyword evidence="3" id="KW-0813">Transport</keyword>
<feature type="chain" id="PRO_5039386932" evidence="6">
    <location>
        <begin position="22"/>
        <end position="553"/>
    </location>
</feature>